<dbReference type="EMBL" id="OY731404">
    <property type="protein sequence ID" value="CAJ1968656.1"/>
    <property type="molecule type" value="Genomic_DNA"/>
</dbReference>
<dbReference type="AlphaFoldDB" id="A0AA86SW96"/>
<organism evidence="1 2">
    <name type="scientific">Sphenostylis stenocarpa</name>
    <dbReference type="NCBI Taxonomy" id="92480"/>
    <lineage>
        <taxon>Eukaryota</taxon>
        <taxon>Viridiplantae</taxon>
        <taxon>Streptophyta</taxon>
        <taxon>Embryophyta</taxon>
        <taxon>Tracheophyta</taxon>
        <taxon>Spermatophyta</taxon>
        <taxon>Magnoliopsida</taxon>
        <taxon>eudicotyledons</taxon>
        <taxon>Gunneridae</taxon>
        <taxon>Pentapetalae</taxon>
        <taxon>rosids</taxon>
        <taxon>fabids</taxon>
        <taxon>Fabales</taxon>
        <taxon>Fabaceae</taxon>
        <taxon>Papilionoideae</taxon>
        <taxon>50 kb inversion clade</taxon>
        <taxon>NPAAA clade</taxon>
        <taxon>indigoferoid/millettioid clade</taxon>
        <taxon>Phaseoleae</taxon>
        <taxon>Sphenostylis</taxon>
    </lineage>
</organism>
<evidence type="ECO:0000313" key="1">
    <source>
        <dbReference type="EMBL" id="CAJ1968656.1"/>
    </source>
</evidence>
<proteinExistence type="predicted"/>
<reference evidence="1" key="1">
    <citation type="submission" date="2023-10" db="EMBL/GenBank/DDBJ databases">
        <authorList>
            <person name="Domelevo Entfellner J.-B."/>
        </authorList>
    </citation>
    <scope>NUCLEOTIDE SEQUENCE</scope>
</reference>
<accession>A0AA86SW96</accession>
<gene>
    <name evidence="1" type="ORF">AYBTSS11_LOCUS21833</name>
</gene>
<evidence type="ECO:0000313" key="2">
    <source>
        <dbReference type="Proteomes" id="UP001189624"/>
    </source>
</evidence>
<protein>
    <submittedName>
        <fullName evidence="1">Uncharacterized protein</fullName>
    </submittedName>
</protein>
<name>A0AA86SW96_9FABA</name>
<dbReference type="Gramene" id="rna-AYBTSS11_LOCUS21833">
    <property type="protein sequence ID" value="CAJ1968656.1"/>
    <property type="gene ID" value="gene-AYBTSS11_LOCUS21833"/>
</dbReference>
<sequence length="66" mass="7760">MKQHKKVTVDAKAEIDEPVVSEQTLGEDIRDMESMETEASHNRRHFVMMKNKQTHPEDAIRKLRLD</sequence>
<dbReference type="Proteomes" id="UP001189624">
    <property type="component" value="Chromosome 7"/>
</dbReference>
<keyword evidence="2" id="KW-1185">Reference proteome</keyword>